<gene>
    <name evidence="7" type="ORF">BIW11_10931</name>
</gene>
<dbReference type="PANTHER" id="PTHR24172:SF4">
    <property type="entry name" value="ANK_REP_REGION DOMAIN-CONTAINING PROTEIN"/>
    <property type="match status" value="1"/>
</dbReference>
<feature type="non-terminal residue" evidence="7">
    <location>
        <position position="1"/>
    </location>
</feature>
<dbReference type="SUPFAM" id="SSF48403">
    <property type="entry name" value="Ankyrin repeat"/>
    <property type="match status" value="1"/>
</dbReference>
<comment type="subcellular location">
    <subcellularLocation>
        <location evidence="1">Target cell membrane</location>
    </subcellularLocation>
</comment>
<keyword evidence="8" id="KW-1185">Reference proteome</keyword>
<evidence type="ECO:0000313" key="8">
    <source>
        <dbReference type="Proteomes" id="UP000192247"/>
    </source>
</evidence>
<dbReference type="InterPro" id="IPR036770">
    <property type="entry name" value="Ankyrin_rpt-contain_sf"/>
</dbReference>
<dbReference type="Gene3D" id="1.25.40.20">
    <property type="entry name" value="Ankyrin repeat-containing domain"/>
    <property type="match status" value="2"/>
</dbReference>
<evidence type="ECO:0000256" key="6">
    <source>
        <dbReference type="PROSITE-ProRule" id="PRU00023"/>
    </source>
</evidence>
<dbReference type="Proteomes" id="UP000192247">
    <property type="component" value="Unassembled WGS sequence"/>
</dbReference>
<proteinExistence type="predicted"/>
<feature type="non-terminal residue" evidence="7">
    <location>
        <position position="237"/>
    </location>
</feature>
<dbReference type="GO" id="GO:0044218">
    <property type="term" value="C:other organism cell membrane"/>
    <property type="evidence" value="ECO:0007669"/>
    <property type="project" value="UniProtKB-KW"/>
</dbReference>
<protein>
    <submittedName>
        <fullName evidence="7">Uncharacterized protein</fullName>
    </submittedName>
</protein>
<dbReference type="InterPro" id="IPR002110">
    <property type="entry name" value="Ankyrin_rpt"/>
</dbReference>
<dbReference type="SMART" id="SM00248">
    <property type="entry name" value="ANK"/>
    <property type="match status" value="3"/>
</dbReference>
<accession>A0A1V9XD97</accession>
<dbReference type="STRING" id="418985.A0A1V9XD97"/>
<dbReference type="OrthoDB" id="432281at2759"/>
<keyword evidence="5" id="KW-1053">Target membrane</keyword>
<dbReference type="Pfam" id="PF00023">
    <property type="entry name" value="Ank"/>
    <property type="match status" value="1"/>
</dbReference>
<reference evidence="7 8" key="1">
    <citation type="journal article" date="2017" name="Gigascience">
        <title>Draft genome of the honey bee ectoparasitic mite, Tropilaelaps mercedesae, is shaped by the parasitic life history.</title>
        <authorList>
            <person name="Dong X."/>
            <person name="Armstrong S.D."/>
            <person name="Xia D."/>
            <person name="Makepeace B.L."/>
            <person name="Darby A.C."/>
            <person name="Kadowaki T."/>
        </authorList>
    </citation>
    <scope>NUCLEOTIDE SEQUENCE [LARGE SCALE GENOMIC DNA]</scope>
    <source>
        <strain evidence="7">Wuxi-XJTLU</strain>
    </source>
</reference>
<feature type="repeat" description="ANK" evidence="6">
    <location>
        <begin position="1"/>
        <end position="37"/>
    </location>
</feature>
<comment type="caution">
    <text evidence="7">The sequence shown here is derived from an EMBL/GenBank/DDBJ whole genome shotgun (WGS) entry which is preliminary data.</text>
</comment>
<feature type="repeat" description="ANK" evidence="6">
    <location>
        <begin position="205"/>
        <end position="237"/>
    </location>
</feature>
<dbReference type="Pfam" id="PF12796">
    <property type="entry name" value="Ank_2"/>
    <property type="match status" value="1"/>
</dbReference>
<keyword evidence="4" id="KW-0638">Presynaptic neurotoxin</keyword>
<dbReference type="GO" id="GO:0044231">
    <property type="term" value="C:host cell presynaptic membrane"/>
    <property type="evidence" value="ECO:0007669"/>
    <property type="project" value="UniProtKB-KW"/>
</dbReference>
<evidence type="ECO:0000256" key="2">
    <source>
        <dbReference type="ARBA" id="ARBA00022483"/>
    </source>
</evidence>
<dbReference type="AlphaFoldDB" id="A0A1V9XD97"/>
<keyword evidence="4" id="KW-0800">Toxin</keyword>
<evidence type="ECO:0000256" key="1">
    <source>
        <dbReference type="ARBA" id="ARBA00004175"/>
    </source>
</evidence>
<evidence type="ECO:0000256" key="3">
    <source>
        <dbReference type="ARBA" id="ARBA00022537"/>
    </source>
</evidence>
<dbReference type="PROSITE" id="PS50297">
    <property type="entry name" value="ANK_REP_REGION"/>
    <property type="match status" value="2"/>
</dbReference>
<keyword evidence="4" id="KW-0528">Neurotoxin</keyword>
<keyword evidence="3" id="KW-1052">Target cell membrane</keyword>
<evidence type="ECO:0000256" key="5">
    <source>
        <dbReference type="ARBA" id="ARBA00023298"/>
    </source>
</evidence>
<dbReference type="PROSITE" id="PS50088">
    <property type="entry name" value="ANK_REPEAT"/>
    <property type="match status" value="2"/>
</dbReference>
<keyword evidence="5" id="KW-0472">Membrane</keyword>
<sequence>EGRTALHFAAAMSRRTGKQGMFRYLLQNGADNRIKDNRGRPAEHYKTHHLPIPSETALLGTRRKLRSKSEPPIRNGFRSQSLLANQISERITTALQKGSVPLAQELVMEGYGKHLIGRTSWNEELRHYLRQVPTQLISIENVQRAASRGDVQTLAALSNRDDALLRARDDNGYQAIHIATVNKQPAIVEYIANNYPQYLTAKTMNGRQPLHLAALQKDAEIYRLLVNYGADVRALDA</sequence>
<name>A0A1V9XD97_9ACAR</name>
<evidence type="ECO:0000313" key="7">
    <source>
        <dbReference type="EMBL" id="OQR71530.1"/>
    </source>
</evidence>
<dbReference type="PANTHER" id="PTHR24172">
    <property type="entry name" value="ANK_REP_REGION DOMAIN-CONTAINING PROTEIN"/>
    <property type="match status" value="1"/>
</dbReference>
<dbReference type="EMBL" id="MNPL01014301">
    <property type="protein sequence ID" value="OQR71530.1"/>
    <property type="molecule type" value="Genomic_DNA"/>
</dbReference>
<dbReference type="GO" id="GO:0006887">
    <property type="term" value="P:exocytosis"/>
    <property type="evidence" value="ECO:0007669"/>
    <property type="project" value="UniProtKB-KW"/>
</dbReference>
<organism evidence="7 8">
    <name type="scientific">Tropilaelaps mercedesae</name>
    <dbReference type="NCBI Taxonomy" id="418985"/>
    <lineage>
        <taxon>Eukaryota</taxon>
        <taxon>Metazoa</taxon>
        <taxon>Ecdysozoa</taxon>
        <taxon>Arthropoda</taxon>
        <taxon>Chelicerata</taxon>
        <taxon>Arachnida</taxon>
        <taxon>Acari</taxon>
        <taxon>Parasitiformes</taxon>
        <taxon>Mesostigmata</taxon>
        <taxon>Gamasina</taxon>
        <taxon>Dermanyssoidea</taxon>
        <taxon>Laelapidae</taxon>
        <taxon>Tropilaelaps</taxon>
    </lineage>
</organism>
<keyword evidence="2" id="KW-0268">Exocytosis</keyword>
<keyword evidence="6" id="KW-0040">ANK repeat</keyword>
<evidence type="ECO:0000256" key="4">
    <source>
        <dbReference type="ARBA" id="ARBA00023028"/>
    </source>
</evidence>
<dbReference type="InParanoid" id="A0A1V9XD97"/>